<comment type="caution">
    <text evidence="1">The sequence shown here is derived from an EMBL/GenBank/DDBJ whole genome shotgun (WGS) entry which is preliminary data.</text>
</comment>
<reference evidence="1 2" key="1">
    <citation type="submission" date="2019-03" db="EMBL/GenBank/DDBJ databases">
        <authorList>
            <person name="Jensen L."/>
            <person name="Storgaard J."/>
            <person name="Sulaj E."/>
            <person name="Schramm A."/>
            <person name="Marshall I.P.G."/>
        </authorList>
    </citation>
    <scope>NUCLEOTIDE SEQUENCE [LARGE SCALE GENOMIC DNA]</scope>
    <source>
        <strain evidence="1 2">2017H2G3</strain>
    </source>
</reference>
<evidence type="ECO:0000313" key="2">
    <source>
        <dbReference type="Proteomes" id="UP000293846"/>
    </source>
</evidence>
<dbReference type="Proteomes" id="UP000293846">
    <property type="component" value="Unassembled WGS sequence"/>
</dbReference>
<name>A0A4R1B4M5_9BACI</name>
<dbReference type="EMBL" id="SJTH01000001">
    <property type="protein sequence ID" value="TCJ06392.1"/>
    <property type="molecule type" value="Genomic_DNA"/>
</dbReference>
<dbReference type="OrthoDB" id="2914935at2"/>
<accession>A0A4R1B4M5</accession>
<gene>
    <name evidence="1" type="ORF">E0Y62_00890</name>
</gene>
<proteinExistence type="predicted"/>
<evidence type="ECO:0000313" key="1">
    <source>
        <dbReference type="EMBL" id="TCJ06392.1"/>
    </source>
</evidence>
<sequence>MAVIGGVGEGPVSQFVVINKQIAETAIKEKIIDVMEDPAKNIRKIQQPSPFSQFIDIKV</sequence>
<organism evidence="1 2">
    <name type="scientific">Cytobacillus praedii</name>
    <dbReference type="NCBI Taxonomy" id="1742358"/>
    <lineage>
        <taxon>Bacteria</taxon>
        <taxon>Bacillati</taxon>
        <taxon>Bacillota</taxon>
        <taxon>Bacilli</taxon>
        <taxon>Bacillales</taxon>
        <taxon>Bacillaceae</taxon>
        <taxon>Cytobacillus</taxon>
    </lineage>
</organism>
<dbReference type="AlphaFoldDB" id="A0A4R1B4M5"/>
<dbReference type="RefSeq" id="WP_057767596.1">
    <property type="nucleotide sequence ID" value="NZ_CP183326.1"/>
</dbReference>
<protein>
    <submittedName>
        <fullName evidence="1">Uncharacterized protein</fullName>
    </submittedName>
</protein>
<keyword evidence="2" id="KW-1185">Reference proteome</keyword>